<organism evidence="1 2">
    <name type="scientific">Gigaspora margarita</name>
    <dbReference type="NCBI Taxonomy" id="4874"/>
    <lineage>
        <taxon>Eukaryota</taxon>
        <taxon>Fungi</taxon>
        <taxon>Fungi incertae sedis</taxon>
        <taxon>Mucoromycota</taxon>
        <taxon>Glomeromycotina</taxon>
        <taxon>Glomeromycetes</taxon>
        <taxon>Diversisporales</taxon>
        <taxon>Gigasporaceae</taxon>
        <taxon>Gigaspora</taxon>
    </lineage>
</organism>
<reference evidence="1 2" key="1">
    <citation type="submission" date="2021-06" db="EMBL/GenBank/DDBJ databases">
        <authorList>
            <person name="Kallberg Y."/>
            <person name="Tangrot J."/>
            <person name="Rosling A."/>
        </authorList>
    </citation>
    <scope>NUCLEOTIDE SEQUENCE [LARGE SCALE GENOMIC DNA]</scope>
    <source>
        <strain evidence="1 2">120-4 pot B 10/14</strain>
    </source>
</reference>
<accession>A0ABM8W1E9</accession>
<sequence>MSVLFSLPRFPSFRGTSGEHSRVLTSNNQPWMSTQFFKFKLITIESINVITYTFLQAITQNGQQNMRYDFMSAATCRLPYGRSGDREMTIVMKVERVVNLPYVDSFDFADGFDVVHVLAFDLVDENTAIREARALRYIYTDHFDINIQVTRSLSGWEVTSLSGDGPNFAATSVVTQHYEWEGIRLATRILNMKNSKIIIDAFITKIMKRDKFIWVNEYIGRRNKYRHKIYKKVKCQVYADIPSEINYNIFIKYVKESKNFKGIYIETFNKDRGGMIDSIMEFNEKIISSSEDEVIEEIKQESDEEN</sequence>
<proteinExistence type="predicted"/>
<name>A0ABM8W1E9_GIGMA</name>
<comment type="caution">
    <text evidence="1">The sequence shown here is derived from an EMBL/GenBank/DDBJ whole genome shotgun (WGS) entry which is preliminary data.</text>
</comment>
<gene>
    <name evidence="1" type="ORF">GMARGA_LOCUS2169</name>
</gene>
<protein>
    <submittedName>
        <fullName evidence="1">42841_t:CDS:1</fullName>
    </submittedName>
</protein>
<keyword evidence="2" id="KW-1185">Reference proteome</keyword>
<dbReference type="Proteomes" id="UP000789901">
    <property type="component" value="Unassembled WGS sequence"/>
</dbReference>
<evidence type="ECO:0000313" key="1">
    <source>
        <dbReference type="EMBL" id="CAG8500356.1"/>
    </source>
</evidence>
<dbReference type="EMBL" id="CAJVQB010000652">
    <property type="protein sequence ID" value="CAG8500356.1"/>
    <property type="molecule type" value="Genomic_DNA"/>
</dbReference>
<evidence type="ECO:0000313" key="2">
    <source>
        <dbReference type="Proteomes" id="UP000789901"/>
    </source>
</evidence>